<organism evidence="8 9">
    <name type="scientific">Arthrobacter gyeryongensis</name>
    <dbReference type="NCBI Taxonomy" id="1650592"/>
    <lineage>
        <taxon>Bacteria</taxon>
        <taxon>Bacillati</taxon>
        <taxon>Actinomycetota</taxon>
        <taxon>Actinomycetes</taxon>
        <taxon>Micrococcales</taxon>
        <taxon>Micrococcaceae</taxon>
        <taxon>Arthrobacter</taxon>
    </lineage>
</organism>
<evidence type="ECO:0000313" key="9">
    <source>
        <dbReference type="Proteomes" id="UP001500200"/>
    </source>
</evidence>
<reference evidence="9" key="1">
    <citation type="journal article" date="2019" name="Int. J. Syst. Evol. Microbiol.">
        <title>The Global Catalogue of Microorganisms (GCM) 10K type strain sequencing project: providing services to taxonomists for standard genome sequencing and annotation.</title>
        <authorList>
            <consortium name="The Broad Institute Genomics Platform"/>
            <consortium name="The Broad Institute Genome Sequencing Center for Infectious Disease"/>
            <person name="Wu L."/>
            <person name="Ma J."/>
        </authorList>
    </citation>
    <scope>NUCLEOTIDE SEQUENCE [LARGE SCALE GENOMIC DNA]</scope>
    <source>
        <strain evidence="9">JCM 18514</strain>
    </source>
</reference>
<protein>
    <submittedName>
        <fullName evidence="8">Uncharacterized protein</fullName>
    </submittedName>
</protein>
<name>A0ABP9SJZ8_9MICC</name>
<keyword evidence="3" id="KW-0732">Signal</keyword>
<feature type="domain" description="SpaA-like prealbumin fold" evidence="5">
    <location>
        <begin position="455"/>
        <end position="577"/>
    </location>
</feature>
<dbReference type="Gene3D" id="2.60.40.10">
    <property type="entry name" value="Immunoglobulins"/>
    <property type="match status" value="1"/>
</dbReference>
<evidence type="ECO:0000256" key="3">
    <source>
        <dbReference type="SAM" id="SignalP"/>
    </source>
</evidence>
<evidence type="ECO:0000313" key="8">
    <source>
        <dbReference type="EMBL" id="GAA5196755.1"/>
    </source>
</evidence>
<dbReference type="Pfam" id="PF17802">
    <property type="entry name" value="SpaA"/>
    <property type="match status" value="1"/>
</dbReference>
<evidence type="ECO:0000259" key="5">
    <source>
        <dbReference type="Pfam" id="PF20674"/>
    </source>
</evidence>
<dbReference type="Pfam" id="PF25549">
    <property type="entry name" value="DUF7927"/>
    <property type="match status" value="2"/>
</dbReference>
<evidence type="ECO:0000259" key="6">
    <source>
        <dbReference type="Pfam" id="PF25549"/>
    </source>
</evidence>
<evidence type="ECO:0000259" key="4">
    <source>
        <dbReference type="Pfam" id="PF17802"/>
    </source>
</evidence>
<keyword evidence="9" id="KW-1185">Reference proteome</keyword>
<evidence type="ECO:0000259" key="7">
    <source>
        <dbReference type="Pfam" id="PF25564"/>
    </source>
</evidence>
<dbReference type="EMBL" id="BAABKK010000020">
    <property type="protein sequence ID" value="GAA5196755.1"/>
    <property type="molecule type" value="Genomic_DNA"/>
</dbReference>
<feature type="signal peptide" evidence="3">
    <location>
        <begin position="1"/>
        <end position="33"/>
    </location>
</feature>
<keyword evidence="2" id="KW-0812">Transmembrane</keyword>
<dbReference type="InterPro" id="IPR041033">
    <property type="entry name" value="SpaA_PFL_dom_1"/>
</dbReference>
<feature type="domain" description="SpaA-like prealbumin fold" evidence="4">
    <location>
        <begin position="1034"/>
        <end position="1110"/>
    </location>
</feature>
<feature type="domain" description="DUF7933" evidence="7">
    <location>
        <begin position="325"/>
        <end position="450"/>
    </location>
</feature>
<feature type="chain" id="PRO_5047358808" evidence="3">
    <location>
        <begin position="34"/>
        <end position="1179"/>
    </location>
</feature>
<comment type="caution">
    <text evidence="8">The sequence shown here is derived from an EMBL/GenBank/DDBJ whole genome shotgun (WGS) entry which is preliminary data.</text>
</comment>
<evidence type="ECO:0000256" key="2">
    <source>
        <dbReference type="SAM" id="Phobius"/>
    </source>
</evidence>
<dbReference type="Pfam" id="PF25564">
    <property type="entry name" value="DUF7933"/>
    <property type="match status" value="1"/>
</dbReference>
<keyword evidence="2" id="KW-0472">Membrane</keyword>
<dbReference type="InterPro" id="IPR057687">
    <property type="entry name" value="DUF7927"/>
</dbReference>
<proteinExistence type="predicted"/>
<feature type="region of interest" description="Disordered" evidence="1">
    <location>
        <begin position="483"/>
        <end position="503"/>
    </location>
</feature>
<dbReference type="InterPro" id="IPR048834">
    <property type="entry name" value="SpaA_pre-album"/>
</dbReference>
<feature type="domain" description="DUF7927" evidence="6">
    <location>
        <begin position="871"/>
        <end position="1011"/>
    </location>
</feature>
<feature type="domain" description="DUF7927" evidence="6">
    <location>
        <begin position="728"/>
        <end position="867"/>
    </location>
</feature>
<dbReference type="Proteomes" id="UP001500200">
    <property type="component" value="Unassembled WGS sequence"/>
</dbReference>
<evidence type="ECO:0000256" key="1">
    <source>
        <dbReference type="SAM" id="MobiDB-lite"/>
    </source>
</evidence>
<sequence length="1179" mass="118011">MKQSVPAKLLAILLAVTIVCLGLGGALPSPAYATTPGTPGVPQAATPVYTEDFNTFPDKTAYGAKSYSAAGSTIYVSQTDQTYTGSPKWINGNRCNGIILNYSNSAAPSWALSGTSPSDSGANGRCSEAPWANGYQFLRMLALAMGQQFDPGSPSTYNVVSSYTECPTTLTDTGDCDVLPVGPNVATGSVMFKTAQPIATVPGHYYAFSVNTAYINCGAPSTDPGYQFATVDPLTGAVIRNLGTPLNGCSSTSSPNVQTYTQTVTSNVGGNFGTVTRTVKIASMTTNQAFQATGTSIGLEMYNTNGSTVGNDGAFSNIRLVDVTPQLDKSFSPALIAPGQTSTVTLTVTNTSELNTKNDWSITDTLPAGVVIAQNPAIGGTCVQQGGAAFVRTGVAGSNVFTATGGDLALGQASCTITFNVTASAEGTYVDGPANIVTNLNPPADATLTVQAPRITLTKALGAPRQAATDQFTMQIRTGGANGTVVNSTASSTTTGTGSSVTAGSGTTGAYAATAGTTYTLTEAAAGTANLASYASTIACTDSSGLQPGLPNGATFTGSLAITPVAGANIACTLSNSALAMPIINVAKQAGAVTGPDTNGNYVANYTVTVSNTGSAAGTYGALSDTPAFAPNLAITRAAWTTSGTGAPAGGSSPTPGPYSLAQPGVAIGPAVTHSFNLAVTFHYSNTNQPTACAGPGTGLFNSVSLPGGQEQGPTTDNAACGTLLPNLVASKSVDPVAGTLVQSGQALTYALTFDNTSGTAPAPVSYTDWLGDVLDASSLVANSIKTTTTGGVALSVADTSAAPPPTLAITGTVAAGAKSVVTYQVKVNAAGTLGNASLENYLTPSTVNAPPTSCLAGSTTCTINPVGSWTLGKSASPSTGTSINPGDPSTNRVITYTVTATNSTANAVTGVILTDDLSQVLNNATFTAGSVRLTIDGGTPLAVPDPGADSKLVTLPFTLPGNGTAVLTYKVTVNPTAWLVTLKNGATGNGVIPPARCVMGSAAPLDPACITTNPTTGHLFLQKTGRGTVQGSTVPLTGSTFEIRNDAAGQMGATVVGVNSAVSGSPGLVEVRNMLPGTYWLLETKAPNGYSLLATPVKFTIAANGNIALDTATAATSVSVNGSTITILDMAVVNLPSAGGPGTAGFFGATVAGLLLLMISLALIIFRRANKSPQNQTP</sequence>
<feature type="transmembrane region" description="Helical" evidence="2">
    <location>
        <begin position="1145"/>
        <end position="1167"/>
    </location>
</feature>
<dbReference type="Pfam" id="PF20674">
    <property type="entry name" value="SpaA_3"/>
    <property type="match status" value="1"/>
</dbReference>
<accession>A0ABP9SJZ8</accession>
<dbReference type="RefSeq" id="WP_345450263.1">
    <property type="nucleotide sequence ID" value="NZ_BAABKK010000020.1"/>
</dbReference>
<gene>
    <name evidence="8" type="ORF">GCM10023346_29890</name>
</gene>
<dbReference type="InterPro" id="IPR057693">
    <property type="entry name" value="DUF7933"/>
</dbReference>
<keyword evidence="2" id="KW-1133">Transmembrane helix</keyword>
<dbReference type="InterPro" id="IPR013783">
    <property type="entry name" value="Ig-like_fold"/>
</dbReference>